<protein>
    <submittedName>
        <fullName evidence="1">O-methyltransferase</fullName>
    </submittedName>
</protein>
<comment type="caution">
    <text evidence="1">The sequence shown here is derived from an EMBL/GenBank/DDBJ whole genome shotgun (WGS) entry which is preliminary data.</text>
</comment>
<evidence type="ECO:0000313" key="1">
    <source>
        <dbReference type="EMBL" id="KAK5995357.1"/>
    </source>
</evidence>
<accession>A0ABR0STV2</accession>
<keyword evidence="2" id="KW-1185">Reference proteome</keyword>
<sequence>MAKDDGTQLYSKVYLWFYDIIVLWFNTRFAWNCSTEDVLLLHCIPVLPEEKTRVFDVVRSRLHRDGVLVGTTILGRESPMNRIARWRMTMYNEGGV</sequence>
<dbReference type="EMBL" id="JAVFKD010000004">
    <property type="protein sequence ID" value="KAK5995357.1"/>
    <property type="molecule type" value="Genomic_DNA"/>
</dbReference>
<name>A0ABR0STV2_9HYPO</name>
<organism evidence="1 2">
    <name type="scientific">Cladobotryum mycophilum</name>
    <dbReference type="NCBI Taxonomy" id="491253"/>
    <lineage>
        <taxon>Eukaryota</taxon>
        <taxon>Fungi</taxon>
        <taxon>Dikarya</taxon>
        <taxon>Ascomycota</taxon>
        <taxon>Pezizomycotina</taxon>
        <taxon>Sordariomycetes</taxon>
        <taxon>Hypocreomycetidae</taxon>
        <taxon>Hypocreales</taxon>
        <taxon>Hypocreaceae</taxon>
        <taxon>Cladobotryum</taxon>
    </lineage>
</organism>
<evidence type="ECO:0000313" key="2">
    <source>
        <dbReference type="Proteomes" id="UP001338125"/>
    </source>
</evidence>
<reference evidence="1 2" key="1">
    <citation type="submission" date="2024-01" db="EMBL/GenBank/DDBJ databases">
        <title>Complete genome of Cladobotryum mycophilum ATHUM6906.</title>
        <authorList>
            <person name="Christinaki A.C."/>
            <person name="Myridakis A.I."/>
            <person name="Kouvelis V.N."/>
        </authorList>
    </citation>
    <scope>NUCLEOTIDE SEQUENCE [LARGE SCALE GENOMIC DNA]</scope>
    <source>
        <strain evidence="1 2">ATHUM6906</strain>
    </source>
</reference>
<dbReference type="Proteomes" id="UP001338125">
    <property type="component" value="Unassembled WGS sequence"/>
</dbReference>
<gene>
    <name evidence="1" type="ORF">PT974_03761</name>
</gene>
<proteinExistence type="predicted"/>